<dbReference type="Proteomes" id="UP000297245">
    <property type="component" value="Unassembled WGS sequence"/>
</dbReference>
<accession>A0A4S8M215</accession>
<feature type="compositionally biased region" description="Low complexity" evidence="2">
    <location>
        <begin position="85"/>
        <end position="96"/>
    </location>
</feature>
<gene>
    <name evidence="3" type="ORF">K435DRAFT_859344</name>
</gene>
<feature type="compositionally biased region" description="Polar residues" evidence="2">
    <location>
        <begin position="71"/>
        <end position="84"/>
    </location>
</feature>
<feature type="region of interest" description="Disordered" evidence="2">
    <location>
        <begin position="66"/>
        <end position="98"/>
    </location>
</feature>
<name>A0A4S8M215_DENBC</name>
<evidence type="ECO:0000256" key="2">
    <source>
        <dbReference type="SAM" id="MobiDB-lite"/>
    </source>
</evidence>
<dbReference type="EMBL" id="ML179195">
    <property type="protein sequence ID" value="THU95673.1"/>
    <property type="molecule type" value="Genomic_DNA"/>
</dbReference>
<organism evidence="3 4">
    <name type="scientific">Dendrothele bispora (strain CBS 962.96)</name>
    <dbReference type="NCBI Taxonomy" id="1314807"/>
    <lineage>
        <taxon>Eukaryota</taxon>
        <taxon>Fungi</taxon>
        <taxon>Dikarya</taxon>
        <taxon>Basidiomycota</taxon>
        <taxon>Agaricomycotina</taxon>
        <taxon>Agaricomycetes</taxon>
        <taxon>Agaricomycetidae</taxon>
        <taxon>Agaricales</taxon>
        <taxon>Agaricales incertae sedis</taxon>
        <taxon>Dendrothele</taxon>
    </lineage>
</organism>
<dbReference type="AlphaFoldDB" id="A0A4S8M215"/>
<keyword evidence="1" id="KW-0175">Coiled coil</keyword>
<evidence type="ECO:0000313" key="3">
    <source>
        <dbReference type="EMBL" id="THU95673.1"/>
    </source>
</evidence>
<proteinExistence type="predicted"/>
<sequence length="283" mass="31175">MYGQHIPMNNPSASNIAGDNNLGNINALGMMPYTKNMQGFLGFPGENINNVNSFPSDMHMVGYNPMGRSAGGQSPFSEGTNQDFSSSTPLRSISSSPNPKFPNGLIAALQTDIFTLQKEQKELRETTEKQCSELEIAKKAAEGTQKEIDTLKLQIQEVQGQPVTTNKTGKAGGVRKPRDRVLEGLIHNKAHGALGLKYRHGVTAILPDPLGSNEEPRTEGNHKLHNPDWTKDACEQVNLDFIDDITTMVVNHIKADESMKVQEANNIHPSVKKYFETLTENYK</sequence>
<feature type="coiled-coil region" evidence="1">
    <location>
        <begin position="106"/>
        <end position="161"/>
    </location>
</feature>
<reference evidence="3 4" key="1">
    <citation type="journal article" date="2019" name="Nat. Ecol. Evol.">
        <title>Megaphylogeny resolves global patterns of mushroom evolution.</title>
        <authorList>
            <person name="Varga T."/>
            <person name="Krizsan K."/>
            <person name="Foldi C."/>
            <person name="Dima B."/>
            <person name="Sanchez-Garcia M."/>
            <person name="Sanchez-Ramirez S."/>
            <person name="Szollosi G.J."/>
            <person name="Szarkandi J.G."/>
            <person name="Papp V."/>
            <person name="Albert L."/>
            <person name="Andreopoulos W."/>
            <person name="Angelini C."/>
            <person name="Antonin V."/>
            <person name="Barry K.W."/>
            <person name="Bougher N.L."/>
            <person name="Buchanan P."/>
            <person name="Buyck B."/>
            <person name="Bense V."/>
            <person name="Catcheside P."/>
            <person name="Chovatia M."/>
            <person name="Cooper J."/>
            <person name="Damon W."/>
            <person name="Desjardin D."/>
            <person name="Finy P."/>
            <person name="Geml J."/>
            <person name="Haridas S."/>
            <person name="Hughes K."/>
            <person name="Justo A."/>
            <person name="Karasinski D."/>
            <person name="Kautmanova I."/>
            <person name="Kiss B."/>
            <person name="Kocsube S."/>
            <person name="Kotiranta H."/>
            <person name="LaButti K.M."/>
            <person name="Lechner B.E."/>
            <person name="Liimatainen K."/>
            <person name="Lipzen A."/>
            <person name="Lukacs Z."/>
            <person name="Mihaltcheva S."/>
            <person name="Morgado L.N."/>
            <person name="Niskanen T."/>
            <person name="Noordeloos M.E."/>
            <person name="Ohm R.A."/>
            <person name="Ortiz-Santana B."/>
            <person name="Ovrebo C."/>
            <person name="Racz N."/>
            <person name="Riley R."/>
            <person name="Savchenko A."/>
            <person name="Shiryaev A."/>
            <person name="Soop K."/>
            <person name="Spirin V."/>
            <person name="Szebenyi C."/>
            <person name="Tomsovsky M."/>
            <person name="Tulloss R.E."/>
            <person name="Uehling J."/>
            <person name="Grigoriev I.V."/>
            <person name="Vagvolgyi C."/>
            <person name="Papp T."/>
            <person name="Martin F.M."/>
            <person name="Miettinen O."/>
            <person name="Hibbett D.S."/>
            <person name="Nagy L.G."/>
        </authorList>
    </citation>
    <scope>NUCLEOTIDE SEQUENCE [LARGE SCALE GENOMIC DNA]</scope>
    <source>
        <strain evidence="3 4">CBS 962.96</strain>
    </source>
</reference>
<keyword evidence="4" id="KW-1185">Reference proteome</keyword>
<evidence type="ECO:0000313" key="4">
    <source>
        <dbReference type="Proteomes" id="UP000297245"/>
    </source>
</evidence>
<protein>
    <submittedName>
        <fullName evidence="3">Uncharacterized protein</fullName>
    </submittedName>
</protein>
<evidence type="ECO:0000256" key="1">
    <source>
        <dbReference type="SAM" id="Coils"/>
    </source>
</evidence>